<name>A0ABR6N4K2_9SPHN</name>
<dbReference type="Proteomes" id="UP000560131">
    <property type="component" value="Unassembled WGS sequence"/>
</dbReference>
<dbReference type="RefSeq" id="WP_184035611.1">
    <property type="nucleotide sequence ID" value="NZ_BAABAR010000004.1"/>
</dbReference>
<reference evidence="1 2" key="1">
    <citation type="submission" date="2020-08" db="EMBL/GenBank/DDBJ databases">
        <title>Genomic Encyclopedia of Type Strains, Phase IV (KMG-IV): sequencing the most valuable type-strain genomes for metagenomic binning, comparative biology and taxonomic classification.</title>
        <authorList>
            <person name="Goeker M."/>
        </authorList>
    </citation>
    <scope>NUCLEOTIDE SEQUENCE [LARGE SCALE GENOMIC DNA]</scope>
    <source>
        <strain evidence="1 2">DSM 101535</strain>
    </source>
</reference>
<gene>
    <name evidence="1" type="ORF">FHS97_001641</name>
</gene>
<comment type="caution">
    <text evidence="1">The sequence shown here is derived from an EMBL/GenBank/DDBJ whole genome shotgun (WGS) entry which is preliminary data.</text>
</comment>
<dbReference type="EMBL" id="JACIJN010000004">
    <property type="protein sequence ID" value="MBB5725715.1"/>
    <property type="molecule type" value="Genomic_DNA"/>
</dbReference>
<dbReference type="InterPro" id="IPR015068">
    <property type="entry name" value="DUF1877"/>
</dbReference>
<protein>
    <recommendedName>
        <fullName evidence="3">DUF1877 family protein</fullName>
    </recommendedName>
</protein>
<dbReference type="Gene3D" id="3.40.1760.10">
    <property type="entry name" value="YfbM-like super family"/>
    <property type="match status" value="1"/>
</dbReference>
<organism evidence="1 2">
    <name type="scientific">Sphingomonas endophytica</name>
    <dbReference type="NCBI Taxonomy" id="869719"/>
    <lineage>
        <taxon>Bacteria</taxon>
        <taxon>Pseudomonadati</taxon>
        <taxon>Pseudomonadota</taxon>
        <taxon>Alphaproteobacteria</taxon>
        <taxon>Sphingomonadales</taxon>
        <taxon>Sphingomonadaceae</taxon>
        <taxon>Sphingomonas</taxon>
    </lineage>
</organism>
<keyword evidence="2" id="KW-1185">Reference proteome</keyword>
<proteinExistence type="predicted"/>
<evidence type="ECO:0000313" key="1">
    <source>
        <dbReference type="EMBL" id="MBB5725715.1"/>
    </source>
</evidence>
<evidence type="ECO:0008006" key="3">
    <source>
        <dbReference type="Google" id="ProtNLM"/>
    </source>
</evidence>
<dbReference type="InterPro" id="IPR035944">
    <property type="entry name" value="YfbM-like_sf"/>
</dbReference>
<sequence>MGMIWVMARASDHEVAALRADPESIYDFVNSEEAYTAGRSIDLDKQWHAVHFLLTGTADVVNGPLGLILGMFEEVGPNHGYGPAWFIPAKAIGAFHTALSAHSDEEWARRYDAAAAISDQVYLAETLADEGEEALRFLQADVARLRAFVSAAVDANDNAFALIT</sequence>
<accession>A0ABR6N4K2</accession>
<dbReference type="SUPFAM" id="SSF111069">
    <property type="entry name" value="Hypothetical protein yfbM"/>
    <property type="match status" value="1"/>
</dbReference>
<dbReference type="Pfam" id="PF08974">
    <property type="entry name" value="DUF1877"/>
    <property type="match status" value="1"/>
</dbReference>
<evidence type="ECO:0000313" key="2">
    <source>
        <dbReference type="Proteomes" id="UP000560131"/>
    </source>
</evidence>